<organism evidence="2 3">
    <name type="scientific">Candidatus Obscuribacter phosphatis</name>
    <dbReference type="NCBI Taxonomy" id="1906157"/>
    <lineage>
        <taxon>Bacteria</taxon>
        <taxon>Bacillati</taxon>
        <taxon>Candidatus Melainabacteria</taxon>
        <taxon>Candidatus Obscuribacterales</taxon>
        <taxon>Candidatus Obscuribacteraceae</taxon>
        <taxon>Candidatus Obscuribacter</taxon>
    </lineage>
</organism>
<feature type="compositionally biased region" description="Basic and acidic residues" evidence="1">
    <location>
        <begin position="94"/>
        <end position="151"/>
    </location>
</feature>
<gene>
    <name evidence="2" type="ORF">J0M35_07530</name>
</gene>
<evidence type="ECO:0000313" key="3">
    <source>
        <dbReference type="Proteomes" id="UP000664277"/>
    </source>
</evidence>
<feature type="region of interest" description="Disordered" evidence="1">
    <location>
        <begin position="50"/>
        <end position="151"/>
    </location>
</feature>
<feature type="compositionally biased region" description="Basic and acidic residues" evidence="1">
    <location>
        <begin position="425"/>
        <end position="440"/>
    </location>
</feature>
<comment type="caution">
    <text evidence="2">The sequence shown here is derived from an EMBL/GenBank/DDBJ whole genome shotgun (WGS) entry which is preliminary data.</text>
</comment>
<accession>A0A8J7P7I5</accession>
<dbReference type="Proteomes" id="UP000664277">
    <property type="component" value="Unassembled WGS sequence"/>
</dbReference>
<feature type="region of interest" description="Disordered" evidence="1">
    <location>
        <begin position="379"/>
        <end position="459"/>
    </location>
</feature>
<feature type="compositionally biased region" description="Basic and acidic residues" evidence="1">
    <location>
        <begin position="387"/>
        <end position="416"/>
    </location>
</feature>
<name>A0A8J7P7I5_9BACT</name>
<dbReference type="EMBL" id="JAFLCK010000008">
    <property type="protein sequence ID" value="MBN8660199.1"/>
    <property type="molecule type" value="Genomic_DNA"/>
</dbReference>
<reference evidence="2" key="1">
    <citation type="submission" date="2021-02" db="EMBL/GenBank/DDBJ databases">
        <title>Genome-Resolved Metagenomics of a Microbial Community Performing Photosynthetic Biological Nutrient Removal.</title>
        <authorList>
            <person name="Mcdaniel E.A."/>
        </authorList>
    </citation>
    <scope>NUCLEOTIDE SEQUENCE</scope>
    <source>
        <strain evidence="2">UWPOB_OBS1</strain>
    </source>
</reference>
<proteinExistence type="predicted"/>
<feature type="compositionally biased region" description="Basic and acidic residues" evidence="1">
    <location>
        <begin position="50"/>
        <end position="83"/>
    </location>
</feature>
<protein>
    <submittedName>
        <fullName evidence="2">IPT/TIG domain-containing protein</fullName>
    </submittedName>
</protein>
<sequence length="810" mass="87921">MQFNSVRSRKQLSLMNQTSDKLKGAGSLITLVLAITLPLTAVNPVFAKAKEEASKTEKIDKKVKEQAKEQDKKNKKEKAEAKPKKGFFGFGKEAQVEKEEAQEAEAKADKPGKAVKAEKTEKAEKDSKSAKESKNEAAEKKTEAGNLKEAKEKAEEKLPEFVPDKALISVLNDLSRSLKENPEILASRDENEKFVVKLAQEILEKSLKDPKVIGNRILPQAEESQARHSLSAEAWSSGDIEISDKFHGSLSAVWAKRVGGLMTVTVAGDCRDRKAPDGSQVNEFLVVISARSPVESGFDIQSQGNVTFWLGKLDQIAVEAGCVNKSEEASTEEKSLPAQSTEPVKKKLLSLPPLLTNSYRKHYELVSLTAERQRKLAEALLPNKQDQVSEDKPSVHHSRSEHEKISEQEKISTPEKSEEEEETAANEKVKEHLAETEKSAPKVTKAAKPKPEEEVEEVPVKELPVKELKALVKADSSEQAAQQTKTAKTATIEKATDNAYQKVTDGKAELAKVTAKDPNQSQLIASMTGAPTIQNAPLASMQNPASAAPSVRMPKSTSTLLLPERAQAGKPLTVALLDEKKQPEANVELTFNGMSLVTDASGQAIYQVPEDANPGRSLIVSIAARSYEMPAMVDVLQPLGNPLEGQPPKLDKTTALTTGTPSMIVDGHNFDGVAHNNKVIIDGVMDAEIIAASPVQLKFTLPKNYKLTPGLHTIVVSTQGMRSNPIPFEYAAAEVVSEAREKDNAVASKVVVKVLGTQSKVPVKVFNLSPDLVRLSQSRLVSSGGSDNNVVVPIQRIKKGAAKFEAELEL</sequence>
<evidence type="ECO:0000256" key="1">
    <source>
        <dbReference type="SAM" id="MobiDB-lite"/>
    </source>
</evidence>
<evidence type="ECO:0000313" key="2">
    <source>
        <dbReference type="EMBL" id="MBN8660199.1"/>
    </source>
</evidence>
<dbReference type="AlphaFoldDB" id="A0A8J7P7I5"/>